<evidence type="ECO:0000313" key="1">
    <source>
        <dbReference type="EMBL" id="EOO61202.1"/>
    </source>
</evidence>
<protein>
    <submittedName>
        <fullName evidence="1">Uncharacterized protein</fullName>
    </submittedName>
</protein>
<dbReference type="Pfam" id="PF08761">
    <property type="entry name" value="dUTPase_2"/>
    <property type="match status" value="1"/>
</dbReference>
<name>A0A9W5PYB2_BACCE</name>
<organism evidence="1 2">
    <name type="scientific">Bacillus cereus VD196</name>
    <dbReference type="NCBI Taxonomy" id="1053243"/>
    <lineage>
        <taxon>Bacteria</taxon>
        <taxon>Bacillati</taxon>
        <taxon>Bacillota</taxon>
        <taxon>Bacilli</taxon>
        <taxon>Bacillales</taxon>
        <taxon>Bacillaceae</taxon>
        <taxon>Bacillus</taxon>
        <taxon>Bacillus cereus group</taxon>
    </lineage>
</organism>
<dbReference type="RefSeq" id="WP_016126111.1">
    <property type="nucleotide sequence ID" value="NZ_KB976270.1"/>
</dbReference>
<dbReference type="InterPro" id="IPR014871">
    <property type="entry name" value="dUTPase/dCTP_pyrophosphatase"/>
</dbReference>
<sequence length="152" mass="18070">MDLVRLFKLQRALDVYMAKEYNGEPKQMLTKKTLLLLCNVGEVSNELGKWPTYRVERVLKKYIEGLQLILSLGIDLGIDRNFLFYNCKLHNENLTELLFIIYEKTIILHNQPIIINYIELITVYIHFGLMFDPDKKEIEKAYLDNYLKHMKL</sequence>
<proteinExistence type="predicted"/>
<reference evidence="1 2" key="1">
    <citation type="submission" date="2012-12" db="EMBL/GenBank/DDBJ databases">
        <title>The Genome Sequence of Bacillus cereus VD196.</title>
        <authorList>
            <consortium name="The Broad Institute Genome Sequencing Platform"/>
            <consortium name="The Broad Institute Genome Sequencing Center for Infectious Disease"/>
            <person name="Feldgarden M."/>
            <person name="Van der Auwera G.A."/>
            <person name="Mahillon J."/>
            <person name="Duprez V."/>
            <person name="Timmery S."/>
            <person name="Mattelet C."/>
            <person name="Dierick K."/>
            <person name="Sun M."/>
            <person name="Yu Z."/>
            <person name="Zhu L."/>
            <person name="Hu X."/>
            <person name="Shank E.B."/>
            <person name="Swiecicka I."/>
            <person name="Hansen B.M."/>
            <person name="Andrup L."/>
            <person name="Walker B."/>
            <person name="Young S.K."/>
            <person name="Zeng Q."/>
            <person name="Gargeya S."/>
            <person name="Fitzgerald M."/>
            <person name="Haas B."/>
            <person name="Abouelleil A."/>
            <person name="Alvarado L."/>
            <person name="Arachchi H.M."/>
            <person name="Berlin A.M."/>
            <person name="Chapman S.B."/>
            <person name="Dewar J."/>
            <person name="Goldberg J."/>
            <person name="Griggs A."/>
            <person name="Gujja S."/>
            <person name="Hansen M."/>
            <person name="Howarth C."/>
            <person name="Imamovic A."/>
            <person name="Larimer J."/>
            <person name="McCowan C."/>
            <person name="Murphy C."/>
            <person name="Neiman D."/>
            <person name="Pearson M."/>
            <person name="Priest M."/>
            <person name="Roberts A."/>
            <person name="Saif S."/>
            <person name="Shea T."/>
            <person name="Sisk P."/>
            <person name="Sykes S."/>
            <person name="Wortman J."/>
            <person name="Nusbaum C."/>
            <person name="Birren B."/>
        </authorList>
    </citation>
    <scope>NUCLEOTIDE SEQUENCE [LARGE SCALE GENOMIC DNA]</scope>
    <source>
        <strain evidence="1 2">VD196</strain>
    </source>
</reference>
<dbReference type="SUPFAM" id="SSF101386">
    <property type="entry name" value="all-alpha NTP pyrophosphatases"/>
    <property type="match status" value="1"/>
</dbReference>
<comment type="caution">
    <text evidence="1">The sequence shown here is derived from an EMBL/GenBank/DDBJ whole genome shotgun (WGS) entry which is preliminary data.</text>
</comment>
<dbReference type="EMBL" id="AHFL01000066">
    <property type="protein sequence ID" value="EOO61202.1"/>
    <property type="molecule type" value="Genomic_DNA"/>
</dbReference>
<accession>A0A9W5PYB2</accession>
<dbReference type="AlphaFoldDB" id="A0A9W5PYB2"/>
<gene>
    <name evidence="1" type="ORF">IKE_05932</name>
</gene>
<evidence type="ECO:0000313" key="2">
    <source>
        <dbReference type="Proteomes" id="UP000014023"/>
    </source>
</evidence>
<dbReference type="Proteomes" id="UP000014023">
    <property type="component" value="Unassembled WGS sequence"/>
</dbReference>